<dbReference type="OrthoDB" id="6431331at2759"/>
<keyword evidence="2" id="KW-0812">Transmembrane</keyword>
<dbReference type="PANTHER" id="PTHR43139">
    <property type="entry name" value="SI:DKEY-122A22.2"/>
    <property type="match status" value="1"/>
</dbReference>
<keyword evidence="2" id="KW-0472">Membrane</keyword>
<feature type="domain" description="AB hydrolase-1" evidence="3">
    <location>
        <begin position="256"/>
        <end position="368"/>
    </location>
</feature>
<evidence type="ECO:0000256" key="1">
    <source>
        <dbReference type="SAM" id="MobiDB-lite"/>
    </source>
</evidence>
<comment type="caution">
    <text evidence="5">The sequence shown here is derived from an EMBL/GenBank/DDBJ whole genome shotgun (WGS) entry which is preliminary data.</text>
</comment>
<dbReference type="Proteomes" id="UP000636709">
    <property type="component" value="Unassembled WGS sequence"/>
</dbReference>
<proteinExistence type="predicted"/>
<evidence type="ECO:0000313" key="5">
    <source>
        <dbReference type="EMBL" id="KAF8776272.1"/>
    </source>
</evidence>
<evidence type="ECO:0000259" key="4">
    <source>
        <dbReference type="Pfam" id="PF12697"/>
    </source>
</evidence>
<evidence type="ECO:0000259" key="3">
    <source>
        <dbReference type="Pfam" id="PF00561"/>
    </source>
</evidence>
<dbReference type="Pfam" id="PF00561">
    <property type="entry name" value="Abhydrolase_1"/>
    <property type="match status" value="2"/>
</dbReference>
<dbReference type="PANTHER" id="PTHR43139:SF4">
    <property type="entry name" value="HYDROLASE, ALPHA_BETA FOLD FAMILY PROTEIN, EXPRESSED"/>
    <property type="match status" value="1"/>
</dbReference>
<name>A0A835KUF6_9POAL</name>
<dbReference type="PRINTS" id="PR00111">
    <property type="entry name" value="ABHYDROLASE"/>
</dbReference>
<organism evidence="5 6">
    <name type="scientific">Digitaria exilis</name>
    <dbReference type="NCBI Taxonomy" id="1010633"/>
    <lineage>
        <taxon>Eukaryota</taxon>
        <taxon>Viridiplantae</taxon>
        <taxon>Streptophyta</taxon>
        <taxon>Embryophyta</taxon>
        <taxon>Tracheophyta</taxon>
        <taxon>Spermatophyta</taxon>
        <taxon>Magnoliopsida</taxon>
        <taxon>Liliopsida</taxon>
        <taxon>Poales</taxon>
        <taxon>Poaceae</taxon>
        <taxon>PACMAD clade</taxon>
        <taxon>Panicoideae</taxon>
        <taxon>Panicodae</taxon>
        <taxon>Paniceae</taxon>
        <taxon>Anthephorinae</taxon>
        <taxon>Digitaria</taxon>
    </lineage>
</organism>
<dbReference type="Gene3D" id="3.40.50.1820">
    <property type="entry name" value="alpha/beta hydrolase"/>
    <property type="match status" value="4"/>
</dbReference>
<dbReference type="SUPFAM" id="SSF53474">
    <property type="entry name" value="alpha/beta-Hydrolases"/>
    <property type="match status" value="3"/>
</dbReference>
<feature type="domain" description="AB hydrolase-1" evidence="3">
    <location>
        <begin position="1165"/>
        <end position="1290"/>
    </location>
</feature>
<reference evidence="5" key="1">
    <citation type="submission" date="2020-07" db="EMBL/GenBank/DDBJ databases">
        <title>Genome sequence and genetic diversity analysis of an under-domesticated orphan crop, white fonio (Digitaria exilis).</title>
        <authorList>
            <person name="Bennetzen J.L."/>
            <person name="Chen S."/>
            <person name="Ma X."/>
            <person name="Wang X."/>
            <person name="Yssel A.E.J."/>
            <person name="Chaluvadi S.R."/>
            <person name="Johnson M."/>
            <person name="Gangashetty P."/>
            <person name="Hamidou F."/>
            <person name="Sanogo M.D."/>
            <person name="Zwaenepoel A."/>
            <person name="Wallace J."/>
            <person name="Van De Peer Y."/>
            <person name="Van Deynze A."/>
        </authorList>
    </citation>
    <scope>NUCLEOTIDE SEQUENCE</scope>
    <source>
        <tissue evidence="5">Leaves</tissue>
    </source>
</reference>
<sequence length="1415" mass="153094">MRMVARPEPSQPHAATTRKWPRKLTVTVDAQAIGAPRVVTGAPPPFSPGDERRGWPAHRASQAGFRDGRWDRVVSDFSVIEASLYLDQLVMSPDSDAWDEPRTASCPSTLYLTRCHGHTLVIRSGPGPAEAQNCLSSNPPIWDWEGILYFPSLPFGPRPHPAFRPPRARARDTTTAAATNMKLPPPPHGAASTLLALLSLSLLLLRLLLRLRLAAFRDAALSLHLLARLRLRPVHLRLSATTTLRVWCPSSPSGKPPLLLLHGFGGDAKWTWARNLHPLSRHFHVYAPDLVFFGAHSRSSSPLRSVAFQARCAADAMRLLGVSRYDVAGISYGGFVAYRMAAAEARDAVGRLVVMTSGVAAAPGEMREMAAREERTVEEALLPKTAEGLRFLVRRSMHRPPPWMPDFVLDDFIQIWSDVSWMRSDLVDSFGPATFLVWSPWAIHSTYSKFVGSIELGHLDADMHGKDDGSNGIVAGRSIRGQDGMGIWDILGMGHARTVAVNDTIVAPSIVSTGLSFPIFPFYFLLLRLLTSLFFGAFRPPSLLAIGTMNHPRDRSGGGCRVSSARHGGVSGHAIAGEDVVRCRTPWHVTSSLQSEGNLLGGINAMQRSRLSPASVFIVVLVETLPMSVSAVLSSLPLMCVDQRKERAELLQELLKNGAGFDPLPVLTQETLIIWGDKDRVFPVDLGHRLQRLEIVKDAGHALQLEGAEHVNKFIKSFLLDERRAGPGVALSLSKAIAFDSRRHAHLHNLSSVQLARCPVRLVAPCHCHRQGHAMGASLSLVPVLDYFARREFLAAGLRPSAVTLPYPDGGAGATCTVHYWAPPGEPRLPPLLLVHGFGPRATWQWRCQVGPLSRHFHVIVPDLLGFGGTTYPSEAAAPPPSEATQAATLAALLDALPGMEGKRVAAAGTSYGGFVTYWLARAAGSGRVGPVVIASSDLLKTAADDRGFLKRAGEGWSSVDEILLPAEPAAMRKLLELASYRPPPRPMMPDFMLRDFIQKLFTENRERLVHLLKGITVGTDKFQDVLILWGDHDQLFPLEKALEVIKKTGHAPQLEDPARFNKVMLDFLLAAQKPDPSVNGGSHHLPPSTHRFSPLLLPRAPPKEALLRSAMGLSVLPLMDFIARRAFVGAGLQPHTISIAIPSDAGEQRATIHYWAPPGEPRLPALLLIHGFGPMATWQWRRQVGPLSRRFHVIVPDLLGFGASSSSPAAAPPSETAQAAALAALLDALPGLAAGARVAVVGTSYGGFVAYALARAAGPGRVGPVVISNSDLLKTADDDAALLERAGGGIASTADLLMPLDARGARRLMELSFYRRHGITLLPDFVLRQAVQLSAVSTVLSTVRPPPPKHAAAPLHTGRTRSDPGTPDQNRGQVSLQPAGVLLLLVRPHLFAAATVSLFSSARWLKLTDGEIQA</sequence>
<dbReference type="Pfam" id="PF12697">
    <property type="entry name" value="Abhydrolase_6"/>
    <property type="match status" value="1"/>
</dbReference>
<gene>
    <name evidence="5" type="ORF">HU200_003678</name>
</gene>
<protein>
    <recommendedName>
        <fullName evidence="3 4">AB hydrolase-1 domain-containing protein</fullName>
    </recommendedName>
</protein>
<feature type="region of interest" description="Disordered" evidence="1">
    <location>
        <begin position="37"/>
        <end position="61"/>
    </location>
</feature>
<evidence type="ECO:0000313" key="6">
    <source>
        <dbReference type="Proteomes" id="UP000636709"/>
    </source>
</evidence>
<accession>A0A835KUF6</accession>
<dbReference type="InterPro" id="IPR000073">
    <property type="entry name" value="AB_hydrolase_1"/>
</dbReference>
<dbReference type="EMBL" id="JACEFO010000216">
    <property type="protein sequence ID" value="KAF8776272.1"/>
    <property type="molecule type" value="Genomic_DNA"/>
</dbReference>
<feature type="region of interest" description="Disordered" evidence="1">
    <location>
        <begin position="1"/>
        <end position="20"/>
    </location>
</feature>
<feature type="region of interest" description="Disordered" evidence="1">
    <location>
        <begin position="1343"/>
        <end position="1374"/>
    </location>
</feature>
<feature type="domain" description="AB hydrolase-1" evidence="4">
    <location>
        <begin position="832"/>
        <end position="1063"/>
    </location>
</feature>
<feature type="transmembrane region" description="Helical" evidence="2">
    <location>
        <begin position="189"/>
        <end position="209"/>
    </location>
</feature>
<evidence type="ECO:0000256" key="2">
    <source>
        <dbReference type="SAM" id="Phobius"/>
    </source>
</evidence>
<dbReference type="InterPro" id="IPR029058">
    <property type="entry name" value="AB_hydrolase_fold"/>
</dbReference>
<dbReference type="InterPro" id="IPR052370">
    <property type="entry name" value="Meta-cleavage_hydrolase"/>
</dbReference>
<keyword evidence="2" id="KW-1133">Transmembrane helix</keyword>
<keyword evidence="6" id="KW-1185">Reference proteome</keyword>